<dbReference type="Pfam" id="PF13279">
    <property type="entry name" value="4HBT_2"/>
    <property type="match status" value="1"/>
</dbReference>
<dbReference type="AlphaFoldDB" id="A0A6J3CE37"/>
<dbReference type="RefSeq" id="XP_031769379.2">
    <property type="nucleotide sequence ID" value="XM_031913519.2"/>
</dbReference>
<comment type="similarity">
    <text evidence="1">Belongs to the THEM6 family.</text>
</comment>
<accession>A0A6J3CE37</accession>
<feature type="transmembrane region" description="Helical" evidence="3">
    <location>
        <begin position="6"/>
        <end position="25"/>
    </location>
</feature>
<dbReference type="SUPFAM" id="SSF54637">
    <property type="entry name" value="Thioesterase/thiol ester dehydrase-isomerase"/>
    <property type="match status" value="1"/>
</dbReference>
<dbReference type="PANTHER" id="PTHR12475:SF4">
    <property type="entry name" value="PROTEIN THEM6"/>
    <property type="match status" value="1"/>
</dbReference>
<evidence type="ECO:0000256" key="3">
    <source>
        <dbReference type="SAM" id="Phobius"/>
    </source>
</evidence>
<name>A0A6J3CE37_GALME</name>
<proteinExistence type="inferred from homology"/>
<evidence type="ECO:0000313" key="4">
    <source>
        <dbReference type="Proteomes" id="UP001652740"/>
    </source>
</evidence>
<dbReference type="InterPro" id="IPR051490">
    <property type="entry name" value="THEM6_lcsJ_thioesterase"/>
</dbReference>
<evidence type="ECO:0000256" key="1">
    <source>
        <dbReference type="ARBA" id="ARBA00038228"/>
    </source>
</evidence>
<keyword evidence="4" id="KW-1185">Reference proteome</keyword>
<gene>
    <name evidence="5" type="primary">LOC116413571</name>
</gene>
<keyword evidence="3" id="KW-1133">Transmembrane helix</keyword>
<protein>
    <recommendedName>
        <fullName evidence="2">Protein THEM6</fullName>
    </recommendedName>
</protein>
<organism evidence="4 5">
    <name type="scientific">Galleria mellonella</name>
    <name type="common">Greater wax moth</name>
    <dbReference type="NCBI Taxonomy" id="7137"/>
    <lineage>
        <taxon>Eukaryota</taxon>
        <taxon>Metazoa</taxon>
        <taxon>Ecdysozoa</taxon>
        <taxon>Arthropoda</taxon>
        <taxon>Hexapoda</taxon>
        <taxon>Insecta</taxon>
        <taxon>Pterygota</taxon>
        <taxon>Neoptera</taxon>
        <taxon>Endopterygota</taxon>
        <taxon>Lepidoptera</taxon>
        <taxon>Glossata</taxon>
        <taxon>Ditrysia</taxon>
        <taxon>Pyraloidea</taxon>
        <taxon>Pyralidae</taxon>
        <taxon>Galleriinae</taxon>
        <taxon>Galleria</taxon>
    </lineage>
</organism>
<sequence length="202" mass="24244">MLCFLIPLIILFIIFDINYFVRTYFTVLSGRIYQKTVPLNNITTIYGFCSFHDCDIRFRHLRLARILREIDFARYHFYDRTRIYHRSRALKIKSLQGCTHTICIRPVHLFSFYKINTKLIYWDNRSLFFEHELITIPDGKIRYSIVSRQYAIGKNGESCELLLENLPGFDKRPNCPDYINVWLHSMNITSTKLRKNIEEDNK</sequence>
<keyword evidence="3" id="KW-0812">Transmembrane</keyword>
<dbReference type="PANTHER" id="PTHR12475">
    <property type="match status" value="1"/>
</dbReference>
<dbReference type="KEGG" id="gmw:116413571"/>
<dbReference type="Proteomes" id="UP001652740">
    <property type="component" value="Unplaced"/>
</dbReference>
<reference evidence="5" key="1">
    <citation type="submission" date="2025-08" db="UniProtKB">
        <authorList>
            <consortium name="RefSeq"/>
        </authorList>
    </citation>
    <scope>IDENTIFICATION</scope>
    <source>
        <tissue evidence="5">Whole larvae</tissue>
    </source>
</reference>
<dbReference type="GeneID" id="116413571"/>
<keyword evidence="3" id="KW-0472">Membrane</keyword>
<dbReference type="InParanoid" id="A0A6J3CE37"/>
<evidence type="ECO:0000313" key="5">
    <source>
        <dbReference type="RefSeq" id="XP_031769379.2"/>
    </source>
</evidence>
<dbReference type="InterPro" id="IPR029069">
    <property type="entry name" value="HotDog_dom_sf"/>
</dbReference>
<evidence type="ECO:0000256" key="2">
    <source>
        <dbReference type="ARBA" id="ARBA00041112"/>
    </source>
</evidence>